<dbReference type="SUPFAM" id="SSF53271">
    <property type="entry name" value="PRTase-like"/>
    <property type="match status" value="1"/>
</dbReference>
<dbReference type="Gene3D" id="3.40.50.2020">
    <property type="match status" value="1"/>
</dbReference>
<reference evidence="4 5" key="1">
    <citation type="submission" date="2023-08" db="EMBL/GenBank/DDBJ databases">
        <title>Pleionea litopenaei sp. nov., isolated from stomach of juvenile Litopenaeus vannamei.</title>
        <authorList>
            <person name="Rho A.M."/>
            <person name="Hwang C.Y."/>
        </authorList>
    </citation>
    <scope>NUCLEOTIDE SEQUENCE [LARGE SCALE GENOMIC DNA]</scope>
    <source>
        <strain evidence="4 5">HL-JVS1</strain>
    </source>
</reference>
<evidence type="ECO:0000256" key="2">
    <source>
        <dbReference type="ARBA" id="ARBA00049402"/>
    </source>
</evidence>
<dbReference type="GO" id="GO:0006178">
    <property type="term" value="P:guanine salvage"/>
    <property type="evidence" value="ECO:0007669"/>
    <property type="project" value="TreeGrafter"/>
</dbReference>
<evidence type="ECO:0000256" key="1">
    <source>
        <dbReference type="ARBA" id="ARBA00048811"/>
    </source>
</evidence>
<dbReference type="NCBIfam" id="NF006605">
    <property type="entry name" value="PRK09162.1"/>
    <property type="match status" value="1"/>
</dbReference>
<evidence type="ECO:0000313" key="5">
    <source>
        <dbReference type="Proteomes" id="UP001239782"/>
    </source>
</evidence>
<dbReference type="GO" id="GO:0000287">
    <property type="term" value="F:magnesium ion binding"/>
    <property type="evidence" value="ECO:0007669"/>
    <property type="project" value="TreeGrafter"/>
</dbReference>
<dbReference type="InterPro" id="IPR050408">
    <property type="entry name" value="HGPRT"/>
</dbReference>
<organism evidence="4 5">
    <name type="scientific">Pleionea litopenaei</name>
    <dbReference type="NCBI Taxonomy" id="3070815"/>
    <lineage>
        <taxon>Bacteria</taxon>
        <taxon>Pseudomonadati</taxon>
        <taxon>Pseudomonadota</taxon>
        <taxon>Gammaproteobacteria</taxon>
        <taxon>Oceanospirillales</taxon>
        <taxon>Pleioneaceae</taxon>
        <taxon>Pleionea</taxon>
    </lineage>
</organism>
<feature type="domain" description="Phosphoribosyltransferase" evidence="3">
    <location>
        <begin position="18"/>
        <end position="170"/>
    </location>
</feature>
<dbReference type="GO" id="GO:0004422">
    <property type="term" value="F:hypoxanthine phosphoribosyltransferase activity"/>
    <property type="evidence" value="ECO:0007669"/>
    <property type="project" value="TreeGrafter"/>
</dbReference>
<dbReference type="AlphaFoldDB" id="A0AA51X5V3"/>
<dbReference type="InterPro" id="IPR029057">
    <property type="entry name" value="PRTase-like"/>
</dbReference>
<dbReference type="CDD" id="cd06223">
    <property type="entry name" value="PRTases_typeI"/>
    <property type="match status" value="1"/>
</dbReference>
<dbReference type="EMBL" id="CP133548">
    <property type="protein sequence ID" value="WMS86126.1"/>
    <property type="molecule type" value="Genomic_DNA"/>
</dbReference>
<gene>
    <name evidence="4" type="ORF">Q9312_12945</name>
</gene>
<comment type="catalytic activity">
    <reaction evidence="1">
        <text>GMP + diphosphate = guanine + 5-phospho-alpha-D-ribose 1-diphosphate</text>
        <dbReference type="Rhea" id="RHEA:25424"/>
        <dbReference type="ChEBI" id="CHEBI:16235"/>
        <dbReference type="ChEBI" id="CHEBI:33019"/>
        <dbReference type="ChEBI" id="CHEBI:58017"/>
        <dbReference type="ChEBI" id="CHEBI:58115"/>
        <dbReference type="EC" id="2.4.2.8"/>
    </reaction>
    <physiologicalReaction direction="right-to-left" evidence="1">
        <dbReference type="Rhea" id="RHEA:25426"/>
    </physiologicalReaction>
</comment>
<dbReference type="InterPro" id="IPR000836">
    <property type="entry name" value="PRTase_dom"/>
</dbReference>
<keyword evidence="5" id="KW-1185">Reference proteome</keyword>
<accession>A0AA51X5V3</accession>
<sequence>MKDKEIIETINDVFKSADCLYTQQEVEQAINQMAYQINHDLAEANPVVLSIMNGGLVFAGQLLTKLTFPLNIDYCHATRYRGKTQGGELHWKALPQYELLDRNVLVVDDILDEGHTLMAILNAIKAQGARSVKTAVLLDKKHDRKANPTYQADYVGIEIPDRYVFGYGMDFNEYLRNAPGIYAVASKDN</sequence>
<dbReference type="GO" id="GO:0005829">
    <property type="term" value="C:cytosol"/>
    <property type="evidence" value="ECO:0007669"/>
    <property type="project" value="TreeGrafter"/>
</dbReference>
<dbReference type="GO" id="GO:0032264">
    <property type="term" value="P:IMP salvage"/>
    <property type="evidence" value="ECO:0007669"/>
    <property type="project" value="TreeGrafter"/>
</dbReference>
<dbReference type="Pfam" id="PF00156">
    <property type="entry name" value="Pribosyltran"/>
    <property type="match status" value="1"/>
</dbReference>
<dbReference type="GO" id="GO:0032263">
    <property type="term" value="P:GMP salvage"/>
    <property type="evidence" value="ECO:0007669"/>
    <property type="project" value="TreeGrafter"/>
</dbReference>
<evidence type="ECO:0000313" key="4">
    <source>
        <dbReference type="EMBL" id="WMS86126.1"/>
    </source>
</evidence>
<dbReference type="RefSeq" id="WP_309201278.1">
    <property type="nucleotide sequence ID" value="NZ_CP133548.1"/>
</dbReference>
<dbReference type="KEGG" id="plei:Q9312_12945"/>
<dbReference type="EC" id="2.4.2.8" evidence="4"/>
<dbReference type="PANTHER" id="PTHR43340">
    <property type="entry name" value="HYPOXANTHINE-GUANINE PHOSPHORIBOSYLTRANSFERASE"/>
    <property type="match status" value="1"/>
</dbReference>
<comment type="catalytic activity">
    <reaction evidence="2">
        <text>IMP + diphosphate = hypoxanthine + 5-phospho-alpha-D-ribose 1-diphosphate</text>
        <dbReference type="Rhea" id="RHEA:17973"/>
        <dbReference type="ChEBI" id="CHEBI:17368"/>
        <dbReference type="ChEBI" id="CHEBI:33019"/>
        <dbReference type="ChEBI" id="CHEBI:58017"/>
        <dbReference type="ChEBI" id="CHEBI:58053"/>
        <dbReference type="EC" id="2.4.2.8"/>
    </reaction>
    <physiologicalReaction direction="right-to-left" evidence="2">
        <dbReference type="Rhea" id="RHEA:17975"/>
    </physiologicalReaction>
</comment>
<keyword evidence="4" id="KW-0328">Glycosyltransferase</keyword>
<proteinExistence type="predicted"/>
<evidence type="ECO:0000259" key="3">
    <source>
        <dbReference type="Pfam" id="PF00156"/>
    </source>
</evidence>
<name>A0AA51X5V3_9GAMM</name>
<dbReference type="Proteomes" id="UP001239782">
    <property type="component" value="Chromosome"/>
</dbReference>
<protein>
    <submittedName>
        <fullName evidence="4">Hypoxanthine-guanine phosphoribosyltransferase</fullName>
        <ecNumber evidence="4">2.4.2.8</ecNumber>
    </submittedName>
</protein>
<dbReference type="PANTHER" id="PTHR43340:SF1">
    <property type="entry name" value="HYPOXANTHINE PHOSPHORIBOSYLTRANSFERASE"/>
    <property type="match status" value="1"/>
</dbReference>
<keyword evidence="4" id="KW-0808">Transferase</keyword>
<dbReference type="GO" id="GO:0046100">
    <property type="term" value="P:hypoxanthine metabolic process"/>
    <property type="evidence" value="ECO:0007669"/>
    <property type="project" value="TreeGrafter"/>
</dbReference>